<protein>
    <submittedName>
        <fullName evidence="1">Uncharacterized protein</fullName>
    </submittedName>
</protein>
<reference evidence="1" key="1">
    <citation type="journal article" date="2014" name="Front. Microbiol.">
        <title>High frequency of phylogenetically diverse reductive dehalogenase-homologous genes in deep subseafloor sedimentary metagenomes.</title>
        <authorList>
            <person name="Kawai M."/>
            <person name="Futagami T."/>
            <person name="Toyoda A."/>
            <person name="Takaki Y."/>
            <person name="Nishi S."/>
            <person name="Hori S."/>
            <person name="Arai W."/>
            <person name="Tsubouchi T."/>
            <person name="Morono Y."/>
            <person name="Uchiyama I."/>
            <person name="Ito T."/>
            <person name="Fujiyama A."/>
            <person name="Inagaki F."/>
            <person name="Takami H."/>
        </authorList>
    </citation>
    <scope>NUCLEOTIDE SEQUENCE</scope>
    <source>
        <strain evidence="1">Expedition CK06-06</strain>
    </source>
</reference>
<dbReference type="EMBL" id="BARU01028901">
    <property type="protein sequence ID" value="GAH75337.1"/>
    <property type="molecule type" value="Genomic_DNA"/>
</dbReference>
<sequence length="228" mass="26933">IILDNGYLASLQHIYKEFPKYRALTGQTPFKTIQERVQRDPRFTRIGLGIYALTDYLDKLPTSPKPQSKEQEKEQTHYSIQGMLLEIGNMEGFDTYSPNKNAIFDNKPLVQIMTFSEFPNFTYPNIIQSVRFIDVLWFNDRGFPKFAFEVEITPQFRNSLLKFSELSDFYTTFYLIAEAENQDKYYREIARSVFGEIKGRCLFKTCDQVRDMYLRSIEKQKVSAEFFE</sequence>
<gene>
    <name evidence="1" type="ORF">S03H2_46070</name>
</gene>
<accession>X1I0U4</accession>
<name>X1I0U4_9ZZZZ</name>
<feature type="non-terminal residue" evidence="1">
    <location>
        <position position="1"/>
    </location>
</feature>
<proteinExistence type="predicted"/>
<evidence type="ECO:0000313" key="1">
    <source>
        <dbReference type="EMBL" id="GAH75337.1"/>
    </source>
</evidence>
<comment type="caution">
    <text evidence="1">The sequence shown here is derived from an EMBL/GenBank/DDBJ whole genome shotgun (WGS) entry which is preliminary data.</text>
</comment>
<dbReference type="AlphaFoldDB" id="X1I0U4"/>
<organism evidence="1">
    <name type="scientific">marine sediment metagenome</name>
    <dbReference type="NCBI Taxonomy" id="412755"/>
    <lineage>
        <taxon>unclassified sequences</taxon>
        <taxon>metagenomes</taxon>
        <taxon>ecological metagenomes</taxon>
    </lineage>
</organism>